<evidence type="ECO:0000256" key="3">
    <source>
        <dbReference type="PROSITE-ProRule" id="PRU00302"/>
    </source>
</evidence>
<evidence type="ECO:0000313" key="5">
    <source>
        <dbReference type="EMBL" id="KAG0118392.1"/>
    </source>
</evidence>
<comment type="caution">
    <text evidence="3">Lacks conserved residue(s) required for the propagation of feature annotation.</text>
</comment>
<feature type="domain" description="Sushi" evidence="4">
    <location>
        <begin position="102"/>
        <end position="166"/>
    </location>
</feature>
<dbReference type="CDD" id="cd00033">
    <property type="entry name" value="CCP"/>
    <property type="match status" value="3"/>
</dbReference>
<feature type="disulfide bond" evidence="3">
    <location>
        <begin position="201"/>
        <end position="244"/>
    </location>
</feature>
<dbReference type="InterPro" id="IPR035976">
    <property type="entry name" value="Sushi/SCR/CCP_sf"/>
</dbReference>
<evidence type="ECO:0000259" key="4">
    <source>
        <dbReference type="PROSITE" id="PS50923"/>
    </source>
</evidence>
<dbReference type="Proteomes" id="UP000618051">
    <property type="component" value="Unassembled WGS sequence"/>
</dbReference>
<organism evidence="5">
    <name type="scientific">Lamprotornis superbus</name>
    <dbReference type="NCBI Taxonomy" id="245042"/>
    <lineage>
        <taxon>Eukaryota</taxon>
        <taxon>Metazoa</taxon>
        <taxon>Chordata</taxon>
        <taxon>Craniata</taxon>
        <taxon>Vertebrata</taxon>
        <taxon>Euteleostomi</taxon>
        <taxon>Archelosauria</taxon>
        <taxon>Archosauria</taxon>
        <taxon>Dinosauria</taxon>
        <taxon>Saurischia</taxon>
        <taxon>Theropoda</taxon>
        <taxon>Coelurosauria</taxon>
        <taxon>Aves</taxon>
        <taxon>Neognathae</taxon>
        <taxon>Neoaves</taxon>
        <taxon>Telluraves</taxon>
        <taxon>Australaves</taxon>
        <taxon>Passeriformes</taxon>
        <taxon>Sturnidae</taxon>
        <taxon>Lamprotornis</taxon>
    </lineage>
</organism>
<keyword evidence="1" id="KW-0677">Repeat</keyword>
<dbReference type="SUPFAM" id="SSF57535">
    <property type="entry name" value="Complement control module/SCR domain"/>
    <property type="match status" value="3"/>
</dbReference>
<dbReference type="AlphaFoldDB" id="A0A835NMK8"/>
<feature type="disulfide bond" evidence="3">
    <location>
        <begin position="230"/>
        <end position="257"/>
    </location>
</feature>
<name>A0A835NMK8_9PASS</name>
<evidence type="ECO:0000313" key="7">
    <source>
        <dbReference type="Proteomes" id="UP000618051"/>
    </source>
</evidence>
<evidence type="ECO:0000256" key="1">
    <source>
        <dbReference type="ARBA" id="ARBA00022737"/>
    </source>
</evidence>
<proteinExistence type="predicted"/>
<dbReference type="EMBL" id="JADDUC020000028">
    <property type="protein sequence ID" value="KAI1231060.1"/>
    <property type="molecule type" value="Genomic_DNA"/>
</dbReference>
<accession>A0A835NMK8</accession>
<keyword evidence="2 3" id="KW-1015">Disulfide bond</keyword>
<keyword evidence="7" id="KW-1185">Reference proteome</keyword>
<dbReference type="InterPro" id="IPR000436">
    <property type="entry name" value="Sushi_SCR_CCP_dom"/>
</dbReference>
<dbReference type="Pfam" id="PF00084">
    <property type="entry name" value="Sushi"/>
    <property type="match status" value="3"/>
</dbReference>
<keyword evidence="3" id="KW-0768">Sushi</keyword>
<feature type="domain" description="Sushi" evidence="4">
    <location>
        <begin position="199"/>
        <end position="259"/>
    </location>
</feature>
<feature type="domain" description="Sushi" evidence="4">
    <location>
        <begin position="2"/>
        <end position="66"/>
    </location>
</feature>
<reference evidence="6 7" key="2">
    <citation type="journal article" date="2021" name="J. Hered.">
        <title>Feather Gene Expression Elucidates the Developmental Basis of Plumage Iridescence in African Starlings.</title>
        <authorList>
            <person name="Rubenstein D.R."/>
            <person name="Corvelo A."/>
            <person name="MacManes M.D."/>
            <person name="Maia R."/>
            <person name="Narzisi G."/>
            <person name="Rousaki A."/>
            <person name="Vandenabeele P."/>
            <person name="Shawkey M.D."/>
            <person name="Solomon J."/>
        </authorList>
    </citation>
    <scope>NUCLEOTIDE SEQUENCE [LARGE SCALE GENOMIC DNA]</scope>
    <source>
        <strain evidence="6">SS15</strain>
    </source>
</reference>
<gene>
    <name evidence="6" type="ORF">IHE44_0008505</name>
    <name evidence="5" type="ORF">IHE44_001131</name>
</gene>
<comment type="caution">
    <text evidence="5">The sequence shown here is derived from an EMBL/GenBank/DDBJ whole genome shotgun (WGS) entry which is preliminary data.</text>
</comment>
<dbReference type="PANTHER" id="PTHR45656:SF15">
    <property type="entry name" value="SUSHI DOMAIN-CONTAINING PROTEIN"/>
    <property type="match status" value="1"/>
</dbReference>
<reference evidence="6" key="3">
    <citation type="submission" date="2022-01" db="EMBL/GenBank/DDBJ databases">
        <authorList>
            <person name="Rubenstein D.R."/>
        </authorList>
    </citation>
    <scope>NUCLEOTIDE SEQUENCE</scope>
    <source>
        <strain evidence="6">SS15</strain>
        <tissue evidence="6">Liver</tissue>
    </source>
</reference>
<dbReference type="InterPro" id="IPR051277">
    <property type="entry name" value="SEZ6_CSMD_C4BPB_Regulators"/>
</dbReference>
<sequence length="317" mass="34991">MWDCGPLPNISHAEPRGDIKEQQSFSVGSTVTFGCVPGYTKRPLLPDTIQCLPNSRWSNLPEFCGRECFPFSDTRRLLVETLTALAIAASGWTFPLSLWWPGSCPRPPSVPFAALSPEDQRQNFYAVNTTVRYICRQAFDSITDQPPTSTCLDNLMWTEVPELCLKKSCGIPANPEHGQVFIIKDHLLGATANVVCDPLSCPPPPAIPQGQHSGNSSGDFVFGSVTTYRCEPGLQLVGQDTLRCGDNGTWSGAPPACLVPPVALGLLVGIIMRRKESEKHSYNVNLEKQEMNGRDAVMHLQVTDEKKQPKPWNSYFW</sequence>
<dbReference type="PANTHER" id="PTHR45656">
    <property type="entry name" value="PROTEIN CBR-CLEC-78"/>
    <property type="match status" value="1"/>
</dbReference>
<protein>
    <recommendedName>
        <fullName evidence="4">Sushi domain-containing protein</fullName>
    </recommendedName>
</protein>
<dbReference type="EMBL" id="JADDUC010000113">
    <property type="protein sequence ID" value="KAG0118392.1"/>
    <property type="molecule type" value="Genomic_DNA"/>
</dbReference>
<dbReference type="OrthoDB" id="406096at2759"/>
<reference evidence="5" key="1">
    <citation type="submission" date="2020-10" db="EMBL/GenBank/DDBJ databases">
        <title>Feather gene expression reveals the developmental basis of iridescence in African starlings.</title>
        <authorList>
            <person name="Rubenstein D.R."/>
        </authorList>
    </citation>
    <scope>NUCLEOTIDE SEQUENCE</scope>
    <source>
        <strain evidence="5">SS15</strain>
        <tissue evidence="5">Liver</tissue>
    </source>
</reference>
<dbReference type="Gene3D" id="2.10.70.10">
    <property type="entry name" value="Complement Module, domain 1"/>
    <property type="match status" value="3"/>
</dbReference>
<dbReference type="SMART" id="SM00032">
    <property type="entry name" value="CCP"/>
    <property type="match status" value="3"/>
</dbReference>
<evidence type="ECO:0000256" key="2">
    <source>
        <dbReference type="ARBA" id="ARBA00023157"/>
    </source>
</evidence>
<dbReference type="PROSITE" id="PS50923">
    <property type="entry name" value="SUSHI"/>
    <property type="match status" value="3"/>
</dbReference>
<evidence type="ECO:0000313" key="6">
    <source>
        <dbReference type="EMBL" id="KAI1231060.1"/>
    </source>
</evidence>